<keyword evidence="2" id="KW-1185">Reference proteome</keyword>
<reference evidence="1 2" key="1">
    <citation type="submission" date="2018-04" db="EMBL/GenBank/DDBJ databases">
        <title>The genome of golden apple snail Pomacea canaliculata provides insight into stress tolerance and invasive adaptation.</title>
        <authorList>
            <person name="Liu C."/>
            <person name="Liu B."/>
            <person name="Ren Y."/>
            <person name="Zhang Y."/>
            <person name="Wang H."/>
            <person name="Li S."/>
            <person name="Jiang F."/>
            <person name="Yin L."/>
            <person name="Zhang G."/>
            <person name="Qian W."/>
            <person name="Fan W."/>
        </authorList>
    </citation>
    <scope>NUCLEOTIDE SEQUENCE [LARGE SCALE GENOMIC DNA]</scope>
    <source>
        <strain evidence="1">SZHN2017</strain>
        <tissue evidence="1">Muscle</tissue>
    </source>
</reference>
<sequence length="525" mass="58876">MKKSYEKTSHVLFAQMGADLILATDDLPDTKFSSLLHAQALLVRTQEQPDDHQPTYTDHNKAAELQASLGNVCRQQIFARIKESIGIMLDESLDVAVQKKLVIFCRVIDEGVGQTEFAANIEVKDGKADTITQAIMDFLHDVDVPLERVSGIGTDGAAVMVGRLNGVVVKLQKQNPKLVGTWCVAHRLALVCQWASKSVPYLETVQTTLANIFDFFHYSACRYNKLRELKELMKTQVRKFKKPTNVRWLSLHESVKAVYSAWGCLCLALEREAASKNTGGAKAREILKAVKSYKFIGVICLLCDILSTLTRCSKVFQKDSIDIRQVEDMLAATSATLKDLAEHPGSVLQDFFTQVADSGHFQGITVTGSEDIVRRIRTDFVREIHQEMDKRFPANDMAVLKDLATVLDPSHLPHTQEEIREHGKEALERLLTRYEEIDGEAARDSFRLFKALLGKHREKGLQAMYQHMLLQCTETFPEFVTLAEISTTIPVTSVPCERGFSSQNLIHTSLRSCLNIKPITCCCMV</sequence>
<dbReference type="PANTHER" id="PTHR46880:SF5">
    <property type="entry name" value="DUF4371 DOMAIN-CONTAINING PROTEIN"/>
    <property type="match status" value="1"/>
</dbReference>
<evidence type="ECO:0000313" key="2">
    <source>
        <dbReference type="Proteomes" id="UP000245119"/>
    </source>
</evidence>
<gene>
    <name evidence="1" type="ORF">C0Q70_15223</name>
</gene>
<dbReference type="SUPFAM" id="SSF53098">
    <property type="entry name" value="Ribonuclease H-like"/>
    <property type="match status" value="1"/>
</dbReference>
<dbReference type="AlphaFoldDB" id="A0A2T7NU69"/>
<evidence type="ECO:0000313" key="1">
    <source>
        <dbReference type="EMBL" id="PVD24738.1"/>
    </source>
</evidence>
<dbReference type="OrthoDB" id="6159421at2759"/>
<organism evidence="1 2">
    <name type="scientific">Pomacea canaliculata</name>
    <name type="common">Golden apple snail</name>
    <dbReference type="NCBI Taxonomy" id="400727"/>
    <lineage>
        <taxon>Eukaryota</taxon>
        <taxon>Metazoa</taxon>
        <taxon>Spiralia</taxon>
        <taxon>Lophotrochozoa</taxon>
        <taxon>Mollusca</taxon>
        <taxon>Gastropoda</taxon>
        <taxon>Caenogastropoda</taxon>
        <taxon>Architaenioglossa</taxon>
        <taxon>Ampullarioidea</taxon>
        <taxon>Ampullariidae</taxon>
        <taxon>Pomacea</taxon>
    </lineage>
</organism>
<name>A0A2T7NU69_POMCA</name>
<dbReference type="Proteomes" id="UP000245119">
    <property type="component" value="Linkage Group LG9"/>
</dbReference>
<accession>A0A2T7NU69</accession>
<dbReference type="EMBL" id="PZQS01000009">
    <property type="protein sequence ID" value="PVD24738.1"/>
    <property type="molecule type" value="Genomic_DNA"/>
</dbReference>
<protein>
    <submittedName>
        <fullName evidence="1">Uncharacterized protein</fullName>
    </submittedName>
</protein>
<dbReference type="InterPro" id="IPR012337">
    <property type="entry name" value="RNaseH-like_sf"/>
</dbReference>
<proteinExistence type="predicted"/>
<dbReference type="PANTHER" id="PTHR46880">
    <property type="entry name" value="RAS-ASSOCIATING DOMAIN-CONTAINING PROTEIN"/>
    <property type="match status" value="1"/>
</dbReference>
<comment type="caution">
    <text evidence="1">The sequence shown here is derived from an EMBL/GenBank/DDBJ whole genome shotgun (WGS) entry which is preliminary data.</text>
</comment>